<dbReference type="AlphaFoldDB" id="A0AAV7KY67"/>
<sequence>MRALQWCLRRQWFQHKGDLWGFDKDLQGHCSGSSLVDSGRQPFPRKTVFATTVSGHSGIGCFHSRVGSSSGGSGDQGSLVSSRTDVAHQSVGIAGNTFGTQGFPPFPLQSVGSGPDGQHYHDVVHKQAGRGRVVPSLQRDSATLVLGSGPSDVFNSKSFGRSSECTCGRSQSSLLSRSRVASPSGPGPLHLRDVGFASGGSICHSGERVLSVVLQPPVSDARSVGGRVSDVLERTVALRVSPIPLILRVLRKVRQDQAQVILVAPDWPRRVWYTDLLQLSQCPPLRLPLRADLLSQSQRQVLHPHLQSLHLHAWRLNGAT</sequence>
<dbReference type="Proteomes" id="UP001066276">
    <property type="component" value="Chromosome 12"/>
</dbReference>
<evidence type="ECO:0000313" key="1">
    <source>
        <dbReference type="EMBL" id="KAJ1083692.1"/>
    </source>
</evidence>
<protein>
    <submittedName>
        <fullName evidence="1">Uncharacterized protein</fullName>
    </submittedName>
</protein>
<reference evidence="1" key="1">
    <citation type="journal article" date="2022" name="bioRxiv">
        <title>Sequencing and chromosome-scale assembly of the giantPleurodeles waltlgenome.</title>
        <authorList>
            <person name="Brown T."/>
            <person name="Elewa A."/>
            <person name="Iarovenko S."/>
            <person name="Subramanian E."/>
            <person name="Araus A.J."/>
            <person name="Petzold A."/>
            <person name="Susuki M."/>
            <person name="Suzuki K.-i.T."/>
            <person name="Hayashi T."/>
            <person name="Toyoda A."/>
            <person name="Oliveira C."/>
            <person name="Osipova E."/>
            <person name="Leigh N.D."/>
            <person name="Simon A."/>
            <person name="Yun M.H."/>
        </authorList>
    </citation>
    <scope>NUCLEOTIDE SEQUENCE</scope>
    <source>
        <strain evidence="1">20211129_DDA</strain>
        <tissue evidence="1">Liver</tissue>
    </source>
</reference>
<proteinExistence type="predicted"/>
<dbReference type="EMBL" id="JANPWB010000016">
    <property type="protein sequence ID" value="KAJ1083692.1"/>
    <property type="molecule type" value="Genomic_DNA"/>
</dbReference>
<accession>A0AAV7KY67</accession>
<dbReference type="PANTHER" id="PTHR33066">
    <property type="entry name" value="INTEGRASE_SAM-LIKE_N DOMAIN-CONTAINING PROTEIN"/>
    <property type="match status" value="1"/>
</dbReference>
<comment type="caution">
    <text evidence="1">The sequence shown here is derived from an EMBL/GenBank/DDBJ whole genome shotgun (WGS) entry which is preliminary data.</text>
</comment>
<name>A0AAV7KY67_PLEWA</name>
<keyword evidence="2" id="KW-1185">Reference proteome</keyword>
<gene>
    <name evidence="1" type="ORF">NDU88_003847</name>
</gene>
<evidence type="ECO:0000313" key="2">
    <source>
        <dbReference type="Proteomes" id="UP001066276"/>
    </source>
</evidence>
<organism evidence="1 2">
    <name type="scientific">Pleurodeles waltl</name>
    <name type="common">Iberian ribbed newt</name>
    <dbReference type="NCBI Taxonomy" id="8319"/>
    <lineage>
        <taxon>Eukaryota</taxon>
        <taxon>Metazoa</taxon>
        <taxon>Chordata</taxon>
        <taxon>Craniata</taxon>
        <taxon>Vertebrata</taxon>
        <taxon>Euteleostomi</taxon>
        <taxon>Amphibia</taxon>
        <taxon>Batrachia</taxon>
        <taxon>Caudata</taxon>
        <taxon>Salamandroidea</taxon>
        <taxon>Salamandridae</taxon>
        <taxon>Pleurodelinae</taxon>
        <taxon>Pleurodeles</taxon>
    </lineage>
</organism>
<dbReference type="PANTHER" id="PTHR33066:SF2">
    <property type="entry name" value="FILAGGRIN-2-LIKE"/>
    <property type="match status" value="1"/>
</dbReference>